<name>A0ABV4NVV0_9GAMM</name>
<organism evidence="1 2">
    <name type="scientific">Microbulbifer epialgicus</name>
    <dbReference type="NCBI Taxonomy" id="393907"/>
    <lineage>
        <taxon>Bacteria</taxon>
        <taxon>Pseudomonadati</taxon>
        <taxon>Pseudomonadota</taxon>
        <taxon>Gammaproteobacteria</taxon>
        <taxon>Cellvibrionales</taxon>
        <taxon>Microbulbiferaceae</taxon>
        <taxon>Microbulbifer</taxon>
    </lineage>
</organism>
<sequence>MFAYSQFLLSVNGAEGRYGTCSTPTNF</sequence>
<proteinExistence type="predicted"/>
<accession>A0ABV4NVV0</accession>
<protein>
    <submittedName>
        <fullName evidence="1">Uncharacterized protein</fullName>
    </submittedName>
</protein>
<reference evidence="1 2" key="1">
    <citation type="submission" date="2024-08" db="EMBL/GenBank/DDBJ databases">
        <authorList>
            <person name="Ishaq N."/>
        </authorList>
    </citation>
    <scope>NUCLEOTIDE SEQUENCE [LARGE SCALE GENOMIC DNA]</scope>
    <source>
        <strain evidence="1 2">DSM 18651</strain>
    </source>
</reference>
<evidence type="ECO:0000313" key="1">
    <source>
        <dbReference type="EMBL" id="MFA0810172.1"/>
    </source>
</evidence>
<comment type="caution">
    <text evidence="1">The sequence shown here is derived from an EMBL/GenBank/DDBJ whole genome shotgun (WGS) entry which is preliminary data.</text>
</comment>
<dbReference type="Proteomes" id="UP001569428">
    <property type="component" value="Unassembled WGS sequence"/>
</dbReference>
<keyword evidence="2" id="KW-1185">Reference proteome</keyword>
<evidence type="ECO:0000313" key="2">
    <source>
        <dbReference type="Proteomes" id="UP001569428"/>
    </source>
</evidence>
<dbReference type="EMBL" id="JBGMEK010000006">
    <property type="protein sequence ID" value="MFA0810172.1"/>
    <property type="molecule type" value="Genomic_DNA"/>
</dbReference>
<gene>
    <name evidence="1" type="ORF">ACCI49_04505</name>
</gene>